<name>A0AA37HUF3_SEGBR</name>
<gene>
    <name evidence="1" type="ORF">PRRU23_00520</name>
</gene>
<evidence type="ECO:0000313" key="2">
    <source>
        <dbReference type="Proteomes" id="UP000887043"/>
    </source>
</evidence>
<sequence>MADEPIADANVLIFFENQLTYTKKHKESPQEPVYTGCLKAYIFFVKMNFSSVIIFAY</sequence>
<evidence type="ECO:0000313" key="1">
    <source>
        <dbReference type="EMBL" id="GJG26352.1"/>
    </source>
</evidence>
<dbReference type="EMBL" id="BPTR01000001">
    <property type="protein sequence ID" value="GJG26352.1"/>
    <property type="molecule type" value="Genomic_DNA"/>
</dbReference>
<comment type="caution">
    <text evidence="1">The sequence shown here is derived from an EMBL/GenBank/DDBJ whole genome shotgun (WGS) entry which is preliminary data.</text>
</comment>
<reference evidence="1" key="1">
    <citation type="submission" date="2021-08" db="EMBL/GenBank/DDBJ databases">
        <title>Prevotella lacticifex sp. nov., isolated from rumen of cow.</title>
        <authorList>
            <person name="Shinkai T."/>
            <person name="Ikeyama N."/>
            <person name="Kumagai M."/>
            <person name="Ohmori H."/>
            <person name="Sakamoto M."/>
            <person name="Ohkuma M."/>
            <person name="Mitsumori M."/>
        </authorList>
    </citation>
    <scope>NUCLEOTIDE SEQUENCE</scope>
    <source>
        <strain evidence="1">DSM 11371</strain>
    </source>
</reference>
<proteinExistence type="predicted"/>
<protein>
    <submittedName>
        <fullName evidence="1">Uncharacterized protein</fullName>
    </submittedName>
</protein>
<dbReference type="Proteomes" id="UP000887043">
    <property type="component" value="Unassembled WGS sequence"/>
</dbReference>
<dbReference type="AlphaFoldDB" id="A0AA37HUF3"/>
<organism evidence="1 2">
    <name type="scientific">Segatella bryantii</name>
    <name type="common">Prevotella bryantii</name>
    <dbReference type="NCBI Taxonomy" id="77095"/>
    <lineage>
        <taxon>Bacteria</taxon>
        <taxon>Pseudomonadati</taxon>
        <taxon>Bacteroidota</taxon>
        <taxon>Bacteroidia</taxon>
        <taxon>Bacteroidales</taxon>
        <taxon>Prevotellaceae</taxon>
        <taxon>Segatella</taxon>
    </lineage>
</organism>
<accession>A0AA37HUF3</accession>